<proteinExistence type="predicted"/>
<sequence length="188" mass="20924">MDGRKDRGFRQKLRNVLAGGLAVLLSVAGVAGADSGAAGSSEERIERLERSIRALSEEVRTLKRDAAKEKLHRAERAKLLQDIRSDLDTVQESKWLDPGSWQNKFTIGGYGEMHANFGESKTADQFDTQHRMPAGVTKDPAGDRTEWTLGVNFYLTPDLVLKADCKLRDDDSSEDLDNLFNLGIGWQF</sequence>
<gene>
    <name evidence="2" type="ORF">LCGC14_1952250</name>
</gene>
<feature type="coiled-coil region" evidence="1">
    <location>
        <begin position="38"/>
        <end position="72"/>
    </location>
</feature>
<evidence type="ECO:0000313" key="2">
    <source>
        <dbReference type="EMBL" id="KKL85689.1"/>
    </source>
</evidence>
<reference evidence="2" key="1">
    <citation type="journal article" date="2015" name="Nature">
        <title>Complex archaea that bridge the gap between prokaryotes and eukaryotes.</title>
        <authorList>
            <person name="Spang A."/>
            <person name="Saw J.H."/>
            <person name="Jorgensen S.L."/>
            <person name="Zaremba-Niedzwiedzka K."/>
            <person name="Martijn J."/>
            <person name="Lind A.E."/>
            <person name="van Eijk R."/>
            <person name="Schleper C."/>
            <person name="Guy L."/>
            <person name="Ettema T.J."/>
        </authorList>
    </citation>
    <scope>NUCLEOTIDE SEQUENCE</scope>
</reference>
<accession>A0A0F9FH09</accession>
<keyword evidence="1" id="KW-0175">Coiled coil</keyword>
<protein>
    <submittedName>
        <fullName evidence="2">Uncharacterized protein</fullName>
    </submittedName>
</protein>
<comment type="caution">
    <text evidence="2">The sequence shown here is derived from an EMBL/GenBank/DDBJ whole genome shotgun (WGS) entry which is preliminary data.</text>
</comment>
<dbReference type="EMBL" id="LAZR01021336">
    <property type="protein sequence ID" value="KKL85689.1"/>
    <property type="molecule type" value="Genomic_DNA"/>
</dbReference>
<evidence type="ECO:0000256" key="1">
    <source>
        <dbReference type="SAM" id="Coils"/>
    </source>
</evidence>
<organism evidence="2">
    <name type="scientific">marine sediment metagenome</name>
    <dbReference type="NCBI Taxonomy" id="412755"/>
    <lineage>
        <taxon>unclassified sequences</taxon>
        <taxon>metagenomes</taxon>
        <taxon>ecological metagenomes</taxon>
    </lineage>
</organism>
<name>A0A0F9FH09_9ZZZZ</name>
<dbReference type="AlphaFoldDB" id="A0A0F9FH09"/>